<evidence type="ECO:0000313" key="1">
    <source>
        <dbReference type="EMBL" id="EDP17519.1"/>
    </source>
</evidence>
<gene>
    <name evidence="1" type="ORF">CLOBOL_02096</name>
</gene>
<organism evidence="1 2">
    <name type="scientific">Enterocloster bolteae (strain ATCC BAA-613 / DSM 15670 / CCUG 46953 / JCM 12243 / WAL 16351)</name>
    <name type="common">Clostridium bolteae</name>
    <dbReference type="NCBI Taxonomy" id="411902"/>
    <lineage>
        <taxon>Bacteria</taxon>
        <taxon>Bacillati</taxon>
        <taxon>Bacillota</taxon>
        <taxon>Clostridia</taxon>
        <taxon>Lachnospirales</taxon>
        <taxon>Lachnospiraceae</taxon>
        <taxon>Enterocloster</taxon>
    </lineage>
</organism>
<dbReference type="HOGENOM" id="CLU_3287293_0_0_9"/>
<reference evidence="1 2" key="2">
    <citation type="submission" date="2007-09" db="EMBL/GenBank/DDBJ databases">
        <title>Draft genome sequence of Clostridium bolteae (ATCC BAA-613).</title>
        <authorList>
            <person name="Sudarsanam P."/>
            <person name="Ley R."/>
            <person name="Guruge J."/>
            <person name="Turnbaugh P.J."/>
            <person name="Mahowald M."/>
            <person name="Liep D."/>
            <person name="Gordon J."/>
        </authorList>
    </citation>
    <scope>NUCLEOTIDE SEQUENCE [LARGE SCALE GENOMIC DNA]</scope>
    <source>
        <strain evidence="2">ATCC BAA-613 / DSM 15670 / CCUG 46953 / JCM 12243 / WAL 16351</strain>
    </source>
</reference>
<protein>
    <submittedName>
        <fullName evidence="1">Uncharacterized protein</fullName>
    </submittedName>
</protein>
<comment type="caution">
    <text evidence="1">The sequence shown here is derived from an EMBL/GenBank/DDBJ whole genome shotgun (WGS) entry which is preliminary data.</text>
</comment>
<proteinExistence type="predicted"/>
<reference evidence="1 2" key="1">
    <citation type="submission" date="2007-08" db="EMBL/GenBank/DDBJ databases">
        <authorList>
            <person name="Fulton L."/>
            <person name="Clifton S."/>
            <person name="Fulton B."/>
            <person name="Xu J."/>
            <person name="Minx P."/>
            <person name="Pepin K.H."/>
            <person name="Johnson M."/>
            <person name="Thiruvilangam P."/>
            <person name="Bhonagiri V."/>
            <person name="Nash W.E."/>
            <person name="Mardis E.R."/>
            <person name="Wilson R.K."/>
        </authorList>
    </citation>
    <scope>NUCLEOTIDE SEQUENCE [LARGE SCALE GENOMIC DNA]</scope>
    <source>
        <strain evidence="2">ATCC BAA-613 / DSM 15670 / CCUG 46953 / JCM 12243 / WAL 16351</strain>
    </source>
</reference>
<evidence type="ECO:0000313" key="2">
    <source>
        <dbReference type="Proteomes" id="UP000005396"/>
    </source>
</evidence>
<accession>A8RN46</accession>
<dbReference type="EMBL" id="ABCC02000022">
    <property type="protein sequence ID" value="EDP17519.1"/>
    <property type="molecule type" value="Genomic_DNA"/>
</dbReference>
<sequence>MRAAAGDPGWGSKRSCAHDGLARAGCNRLPGSGEVCRIGA</sequence>
<dbReference type="AlphaFoldDB" id="A8RN46"/>
<dbReference type="PaxDb" id="411902-CLOBOL_02096"/>
<name>A8RN46_ENTBW</name>
<dbReference type="Proteomes" id="UP000005396">
    <property type="component" value="Unassembled WGS sequence"/>
</dbReference>